<evidence type="ECO:0000256" key="2">
    <source>
        <dbReference type="ARBA" id="ARBA00022692"/>
    </source>
</evidence>
<dbReference type="EMBL" id="WMJY01000016">
    <property type="protein sequence ID" value="MTH29914.1"/>
    <property type="molecule type" value="Genomic_DNA"/>
</dbReference>
<proteinExistence type="predicted"/>
<evidence type="ECO:0000256" key="5">
    <source>
        <dbReference type="SAM" id="Phobius"/>
    </source>
</evidence>
<evidence type="ECO:0000256" key="3">
    <source>
        <dbReference type="ARBA" id="ARBA00022989"/>
    </source>
</evidence>
<protein>
    <submittedName>
        <fullName evidence="6">DoxX family protein</fullName>
    </submittedName>
</protein>
<evidence type="ECO:0000256" key="4">
    <source>
        <dbReference type="ARBA" id="ARBA00023136"/>
    </source>
</evidence>
<keyword evidence="7" id="KW-1185">Reference proteome</keyword>
<feature type="transmembrane region" description="Helical" evidence="5">
    <location>
        <begin position="7"/>
        <end position="27"/>
    </location>
</feature>
<comment type="subcellular location">
    <subcellularLocation>
        <location evidence="1">Membrane</location>
        <topology evidence="1">Multi-pass membrane protein</topology>
    </subcellularLocation>
</comment>
<dbReference type="GO" id="GO:0016020">
    <property type="term" value="C:membrane"/>
    <property type="evidence" value="ECO:0007669"/>
    <property type="project" value="UniProtKB-SubCell"/>
</dbReference>
<evidence type="ECO:0000313" key="7">
    <source>
        <dbReference type="Proteomes" id="UP000488936"/>
    </source>
</evidence>
<evidence type="ECO:0000256" key="1">
    <source>
        <dbReference type="ARBA" id="ARBA00004141"/>
    </source>
</evidence>
<dbReference type="OrthoDB" id="7960583at2"/>
<dbReference type="RefSeq" id="WP_155035906.1">
    <property type="nucleotide sequence ID" value="NZ_JBHTIG010000053.1"/>
</dbReference>
<organism evidence="6 7">
    <name type="scientific">Myroides pelagicus</name>
    <dbReference type="NCBI Taxonomy" id="270914"/>
    <lineage>
        <taxon>Bacteria</taxon>
        <taxon>Pseudomonadati</taxon>
        <taxon>Bacteroidota</taxon>
        <taxon>Flavobacteriia</taxon>
        <taxon>Flavobacteriales</taxon>
        <taxon>Flavobacteriaceae</taxon>
        <taxon>Myroides</taxon>
    </lineage>
</organism>
<name>A0A7K1GNX7_9FLAO</name>
<dbReference type="AlphaFoldDB" id="A0A7K1GNX7"/>
<feature type="transmembrane region" description="Helical" evidence="5">
    <location>
        <begin position="47"/>
        <end position="65"/>
    </location>
</feature>
<sequence>MNKQKIAFWVSTVLFSVFMLFSAYNYIASEEMKQAFVHLGFPDYFRVELAVAKAIGSVVLLLPMLPRTLRGFAYAGFVINIVSAAVAHLAIGEPVSSLGFVLIAAILLTISYFSAFCPCAKKC</sequence>
<feature type="transmembrane region" description="Helical" evidence="5">
    <location>
        <begin position="97"/>
        <end position="117"/>
    </location>
</feature>
<dbReference type="InterPro" id="IPR032808">
    <property type="entry name" value="DoxX"/>
</dbReference>
<dbReference type="Pfam" id="PF13564">
    <property type="entry name" value="DoxX_2"/>
    <property type="match status" value="1"/>
</dbReference>
<feature type="transmembrane region" description="Helical" evidence="5">
    <location>
        <begin position="72"/>
        <end position="91"/>
    </location>
</feature>
<keyword evidence="4 5" id="KW-0472">Membrane</keyword>
<dbReference type="Proteomes" id="UP000488936">
    <property type="component" value="Unassembled WGS sequence"/>
</dbReference>
<evidence type="ECO:0000313" key="6">
    <source>
        <dbReference type="EMBL" id="MTH29914.1"/>
    </source>
</evidence>
<accession>A0A7K1GNX7</accession>
<keyword evidence="3 5" id="KW-1133">Transmembrane helix</keyword>
<comment type="caution">
    <text evidence="6">The sequence shown here is derived from an EMBL/GenBank/DDBJ whole genome shotgun (WGS) entry which is preliminary data.</text>
</comment>
<keyword evidence="2 5" id="KW-0812">Transmembrane</keyword>
<reference evidence="6 7" key="1">
    <citation type="journal article" date="2006" name="Int. J. Syst. Evol. Microbiol.">
        <title>Myroides pelagicus sp. nov., isolated from seawater in Thailand.</title>
        <authorList>
            <person name="Yoon J."/>
            <person name="Maneerat S."/>
            <person name="Kawai F."/>
            <person name="Yokota A."/>
        </authorList>
    </citation>
    <scope>NUCLEOTIDE SEQUENCE [LARGE SCALE GENOMIC DNA]</scope>
    <source>
        <strain evidence="6 7">SM1T</strain>
    </source>
</reference>
<gene>
    <name evidence="6" type="ORF">GJV77_08295</name>
</gene>